<dbReference type="InterPro" id="IPR023827">
    <property type="entry name" value="Peptidase_S8_Asp-AS"/>
</dbReference>
<gene>
    <name evidence="7" type="ORF">SYNPS1DRAFT_7965</name>
</gene>
<dbReference type="OrthoDB" id="206201at2759"/>
<evidence type="ECO:0000256" key="5">
    <source>
        <dbReference type="PROSITE-ProRule" id="PRU01240"/>
    </source>
</evidence>
<dbReference type="InterPro" id="IPR036852">
    <property type="entry name" value="Peptidase_S8/S53_dom_sf"/>
</dbReference>
<keyword evidence="3" id="KW-0378">Hydrolase</keyword>
<dbReference type="PROSITE" id="PS51892">
    <property type="entry name" value="SUBTILASE"/>
    <property type="match status" value="1"/>
</dbReference>
<dbReference type="InterPro" id="IPR022398">
    <property type="entry name" value="Peptidase_S8_His-AS"/>
</dbReference>
<feature type="non-terminal residue" evidence="7">
    <location>
        <position position="108"/>
    </location>
</feature>
<sequence length="108" mass="11210">GSDGDGVRVGIIDSGVDYNHPALGGCFGGSCKIGWGYDFVGDEYTGFNEPVPKETPLDTCHGHGTHVAGIIAGDSHNFTGIVPRARLGIYRVIGCKNVASVNVFVAAM</sequence>
<dbReference type="GO" id="GO:0006508">
    <property type="term" value="P:proteolysis"/>
    <property type="evidence" value="ECO:0007669"/>
    <property type="project" value="UniProtKB-KW"/>
</dbReference>
<organism evidence="7 8">
    <name type="scientific">Syncephalis pseudoplumigaleata</name>
    <dbReference type="NCBI Taxonomy" id="1712513"/>
    <lineage>
        <taxon>Eukaryota</taxon>
        <taxon>Fungi</taxon>
        <taxon>Fungi incertae sedis</taxon>
        <taxon>Zoopagomycota</taxon>
        <taxon>Zoopagomycotina</taxon>
        <taxon>Zoopagomycetes</taxon>
        <taxon>Zoopagales</taxon>
        <taxon>Piptocephalidaceae</taxon>
        <taxon>Syncephalis</taxon>
    </lineage>
</organism>
<dbReference type="Gene3D" id="3.40.50.200">
    <property type="entry name" value="Peptidase S8/S53 domain"/>
    <property type="match status" value="1"/>
</dbReference>
<keyword evidence="4" id="KW-0720">Serine protease</keyword>
<dbReference type="GO" id="GO:0005615">
    <property type="term" value="C:extracellular space"/>
    <property type="evidence" value="ECO:0007669"/>
    <property type="project" value="TreeGrafter"/>
</dbReference>
<dbReference type="GO" id="GO:0004252">
    <property type="term" value="F:serine-type endopeptidase activity"/>
    <property type="evidence" value="ECO:0007669"/>
    <property type="project" value="InterPro"/>
</dbReference>
<dbReference type="PANTHER" id="PTHR43806">
    <property type="entry name" value="PEPTIDASE S8"/>
    <property type="match status" value="1"/>
</dbReference>
<dbReference type="InterPro" id="IPR015500">
    <property type="entry name" value="Peptidase_S8_subtilisin-rel"/>
</dbReference>
<evidence type="ECO:0000313" key="8">
    <source>
        <dbReference type="Proteomes" id="UP000278143"/>
    </source>
</evidence>
<keyword evidence="8" id="KW-1185">Reference proteome</keyword>
<keyword evidence="2" id="KW-0645">Protease</keyword>
<evidence type="ECO:0000256" key="3">
    <source>
        <dbReference type="ARBA" id="ARBA00022801"/>
    </source>
</evidence>
<evidence type="ECO:0000256" key="2">
    <source>
        <dbReference type="ARBA" id="ARBA00022670"/>
    </source>
</evidence>
<dbReference type="PROSITE" id="PS00136">
    <property type="entry name" value="SUBTILASE_ASP"/>
    <property type="match status" value="1"/>
</dbReference>
<dbReference type="Pfam" id="PF00082">
    <property type="entry name" value="Peptidase_S8"/>
    <property type="match status" value="1"/>
</dbReference>
<evidence type="ECO:0000256" key="4">
    <source>
        <dbReference type="ARBA" id="ARBA00022825"/>
    </source>
</evidence>
<dbReference type="SUPFAM" id="SSF52743">
    <property type="entry name" value="Subtilisin-like"/>
    <property type="match status" value="1"/>
</dbReference>
<dbReference type="PRINTS" id="PR00723">
    <property type="entry name" value="SUBTILISIN"/>
</dbReference>
<comment type="similarity">
    <text evidence="1 5">Belongs to the peptidase S8 family.</text>
</comment>
<feature type="domain" description="Peptidase S8/S53" evidence="6">
    <location>
        <begin position="4"/>
        <end position="94"/>
    </location>
</feature>
<proteinExistence type="inferred from homology"/>
<dbReference type="InterPro" id="IPR050131">
    <property type="entry name" value="Peptidase_S8_subtilisin-like"/>
</dbReference>
<dbReference type="InterPro" id="IPR000209">
    <property type="entry name" value="Peptidase_S8/S53_dom"/>
</dbReference>
<dbReference type="AlphaFoldDB" id="A0A4P9YWK4"/>
<evidence type="ECO:0000256" key="1">
    <source>
        <dbReference type="ARBA" id="ARBA00011073"/>
    </source>
</evidence>
<evidence type="ECO:0000313" key="7">
    <source>
        <dbReference type="EMBL" id="RKP23872.1"/>
    </source>
</evidence>
<dbReference type="PROSITE" id="PS00137">
    <property type="entry name" value="SUBTILASE_HIS"/>
    <property type="match status" value="1"/>
</dbReference>
<reference evidence="8" key="1">
    <citation type="journal article" date="2018" name="Nat. Microbiol.">
        <title>Leveraging single-cell genomics to expand the fungal tree of life.</title>
        <authorList>
            <person name="Ahrendt S.R."/>
            <person name="Quandt C.A."/>
            <person name="Ciobanu D."/>
            <person name="Clum A."/>
            <person name="Salamov A."/>
            <person name="Andreopoulos B."/>
            <person name="Cheng J.F."/>
            <person name="Woyke T."/>
            <person name="Pelin A."/>
            <person name="Henrissat B."/>
            <person name="Reynolds N.K."/>
            <person name="Benny G.L."/>
            <person name="Smith M.E."/>
            <person name="James T.Y."/>
            <person name="Grigoriev I.V."/>
        </authorList>
    </citation>
    <scope>NUCLEOTIDE SEQUENCE [LARGE SCALE GENOMIC DNA]</scope>
    <source>
        <strain evidence="8">Benny S71-1</strain>
    </source>
</reference>
<evidence type="ECO:0000259" key="6">
    <source>
        <dbReference type="Pfam" id="PF00082"/>
    </source>
</evidence>
<accession>A0A4P9YWK4</accession>
<feature type="non-terminal residue" evidence="7">
    <location>
        <position position="1"/>
    </location>
</feature>
<dbReference type="EMBL" id="KZ990619">
    <property type="protein sequence ID" value="RKP23872.1"/>
    <property type="molecule type" value="Genomic_DNA"/>
</dbReference>
<comment type="caution">
    <text evidence="5">Lacks conserved residue(s) required for the propagation of feature annotation.</text>
</comment>
<name>A0A4P9YWK4_9FUNG</name>
<dbReference type="Proteomes" id="UP000278143">
    <property type="component" value="Unassembled WGS sequence"/>
</dbReference>
<dbReference type="PANTHER" id="PTHR43806:SF66">
    <property type="entry name" value="SERIN ENDOPEPTIDASE"/>
    <property type="match status" value="1"/>
</dbReference>
<protein>
    <submittedName>
        <fullName evidence="7">Peptidase S8/S53 domain-containing protein</fullName>
    </submittedName>
</protein>